<dbReference type="InParanoid" id="Q6FSX7"/>
<accession>Q6FSX7</accession>
<dbReference type="GO" id="GO:0018279">
    <property type="term" value="P:protein N-linked glycosylation via asparagine"/>
    <property type="evidence" value="ECO:0007669"/>
    <property type="project" value="TreeGrafter"/>
</dbReference>
<evidence type="ECO:0000256" key="6">
    <source>
        <dbReference type="SAM" id="SignalP"/>
    </source>
</evidence>
<dbReference type="HOGENOM" id="CLU_052855_2_1_1"/>
<feature type="transmembrane region" description="Helical" evidence="5">
    <location>
        <begin position="205"/>
        <end position="224"/>
    </location>
</feature>
<feature type="chain" id="PRO_5004273559" description="Dolichyl-diphosphooligosaccharide--protein glycosyltransferase subunit OST6" evidence="6">
    <location>
        <begin position="19"/>
        <end position="331"/>
    </location>
</feature>
<dbReference type="PANTHER" id="PTHR12692:SF3">
    <property type="entry name" value="DOLICHYL-DIPHOSPHOOLIGOSACCHARIDE--PROTEIN GLYCOSYLTRANSFERASE SUBUNIT OST6"/>
    <property type="match status" value="1"/>
</dbReference>
<gene>
    <name evidence="7 8" type="ordered locus">CAGL0G07040g</name>
</gene>
<evidence type="ECO:0000256" key="3">
    <source>
        <dbReference type="ARBA" id="ARBA00022989"/>
    </source>
</evidence>
<dbReference type="Proteomes" id="UP000002428">
    <property type="component" value="Chromosome G"/>
</dbReference>
<dbReference type="GO" id="GO:0008250">
    <property type="term" value="C:oligosaccharyltransferase complex"/>
    <property type="evidence" value="ECO:0007669"/>
    <property type="project" value="EnsemblFungi"/>
</dbReference>
<dbReference type="VEuPathDB" id="FungiDB:CAGL0G07040g"/>
<feature type="transmembrane region" description="Helical" evidence="5">
    <location>
        <begin position="179"/>
        <end position="198"/>
    </location>
</feature>
<dbReference type="FunCoup" id="Q6FSX7">
    <property type="interactions" value="140"/>
</dbReference>
<dbReference type="InterPro" id="IPR021149">
    <property type="entry name" value="OligosaccharylTrfase_OST3/OST6"/>
</dbReference>
<dbReference type="EMBL" id="CR380953">
    <property type="protein sequence ID" value="CAG59594.1"/>
    <property type="molecule type" value="Genomic_DNA"/>
</dbReference>
<name>Q6FSX7_CANGA</name>
<evidence type="ECO:0000256" key="1">
    <source>
        <dbReference type="ARBA" id="ARBA00004141"/>
    </source>
</evidence>
<evidence type="ECO:0000313" key="7">
    <source>
        <dbReference type="CGD" id="CAL0137533"/>
    </source>
</evidence>
<evidence type="ECO:0000256" key="2">
    <source>
        <dbReference type="ARBA" id="ARBA00022692"/>
    </source>
</evidence>
<evidence type="ECO:0000256" key="4">
    <source>
        <dbReference type="ARBA" id="ARBA00023136"/>
    </source>
</evidence>
<evidence type="ECO:0008006" key="10">
    <source>
        <dbReference type="Google" id="ProtNLM"/>
    </source>
</evidence>
<dbReference type="GO" id="GO:0015035">
    <property type="term" value="F:protein-disulfide reductase activity"/>
    <property type="evidence" value="ECO:0007669"/>
    <property type="project" value="EnsemblFungi"/>
</dbReference>
<keyword evidence="9" id="KW-1185">Reference proteome</keyword>
<dbReference type="AlphaFoldDB" id="Q6FSX7"/>
<proteinExistence type="predicted"/>
<keyword evidence="2 5" id="KW-0812">Transmembrane</keyword>
<feature type="signal peptide" evidence="6">
    <location>
        <begin position="1"/>
        <end position="18"/>
    </location>
</feature>
<feature type="transmembrane region" description="Helical" evidence="5">
    <location>
        <begin position="254"/>
        <end position="278"/>
    </location>
</feature>
<feature type="transmembrane region" description="Helical" evidence="5">
    <location>
        <begin position="290"/>
        <end position="311"/>
    </location>
</feature>
<keyword evidence="4 5" id="KW-0472">Membrane</keyword>
<protein>
    <recommendedName>
        <fullName evidence="10">Dolichyl-diphosphooligosaccharide--protein glycosyltransferase subunit OST6</fullName>
    </recommendedName>
</protein>
<evidence type="ECO:0000313" key="8">
    <source>
        <dbReference type="EMBL" id="CAG59594.1"/>
    </source>
</evidence>
<keyword evidence="3 5" id="KW-1133">Transmembrane helix</keyword>
<evidence type="ECO:0000256" key="5">
    <source>
        <dbReference type="SAM" id="Phobius"/>
    </source>
</evidence>
<dbReference type="Gene3D" id="3.40.30.10">
    <property type="entry name" value="Glutaredoxin"/>
    <property type="match status" value="1"/>
</dbReference>
<dbReference type="KEGG" id="cgr:2888090"/>
<comment type="subcellular location">
    <subcellularLocation>
        <location evidence="1">Membrane</location>
        <topology evidence="1">Multi-pass membrane protein</topology>
    </subcellularLocation>
</comment>
<dbReference type="PANTHER" id="PTHR12692">
    <property type="entry name" value="DOLICHYL-DIPHOSPHOOLIGOSACCHARIDE--PROTEIN GLYCOSYLTRANSFERASE-RELATED"/>
    <property type="match status" value="1"/>
</dbReference>
<dbReference type="eggNOG" id="KOG2603">
    <property type="taxonomic scope" value="Eukaryota"/>
</dbReference>
<reference evidence="8 9" key="1">
    <citation type="journal article" date="2004" name="Nature">
        <title>Genome evolution in yeasts.</title>
        <authorList>
            <consortium name="Genolevures"/>
            <person name="Dujon B."/>
            <person name="Sherman D."/>
            <person name="Fischer G."/>
            <person name="Durrens P."/>
            <person name="Casaregola S."/>
            <person name="Lafontaine I."/>
            <person name="de Montigny J."/>
            <person name="Marck C."/>
            <person name="Neuveglise C."/>
            <person name="Talla E."/>
            <person name="Goffard N."/>
            <person name="Frangeul L."/>
            <person name="Aigle M."/>
            <person name="Anthouard V."/>
            <person name="Babour A."/>
            <person name="Barbe V."/>
            <person name="Barnay S."/>
            <person name="Blanchin S."/>
            <person name="Beckerich J.M."/>
            <person name="Beyne E."/>
            <person name="Bleykasten C."/>
            <person name="Boisrame A."/>
            <person name="Boyer J."/>
            <person name="Cattolico L."/>
            <person name="Confanioleri F."/>
            <person name="de Daruvar A."/>
            <person name="Despons L."/>
            <person name="Fabre E."/>
            <person name="Fairhead C."/>
            <person name="Ferry-Dumazet H."/>
            <person name="Groppi A."/>
            <person name="Hantraye F."/>
            <person name="Hennequin C."/>
            <person name="Jauniaux N."/>
            <person name="Joyet P."/>
            <person name="Kachouri R."/>
            <person name="Kerrest A."/>
            <person name="Koszul R."/>
            <person name="Lemaire M."/>
            <person name="Lesur I."/>
            <person name="Ma L."/>
            <person name="Muller H."/>
            <person name="Nicaud J.M."/>
            <person name="Nikolski M."/>
            <person name="Oztas S."/>
            <person name="Ozier-Kalogeropoulos O."/>
            <person name="Pellenz S."/>
            <person name="Potier S."/>
            <person name="Richard G.F."/>
            <person name="Straub M.L."/>
            <person name="Suleau A."/>
            <person name="Swennene D."/>
            <person name="Tekaia F."/>
            <person name="Wesolowski-Louvel M."/>
            <person name="Westhof E."/>
            <person name="Wirth B."/>
            <person name="Zeniou-Meyer M."/>
            <person name="Zivanovic I."/>
            <person name="Bolotin-Fukuhara M."/>
            <person name="Thierry A."/>
            <person name="Bouchier C."/>
            <person name="Caudron B."/>
            <person name="Scarpelli C."/>
            <person name="Gaillardin C."/>
            <person name="Weissenbach J."/>
            <person name="Wincker P."/>
            <person name="Souciet J.L."/>
        </authorList>
    </citation>
    <scope>NUCLEOTIDE SEQUENCE [LARGE SCALE GENOMIC DNA]</scope>
    <source>
        <strain evidence="9">ATCC 2001 / BCRC 20586 / JCM 3761 / NBRC 0622 / NRRL Y-65 / CBS 138</strain>
    </source>
</reference>
<dbReference type="STRING" id="284593.Q6FSX7"/>
<sequence length="331" mass="37306">MRMHAIALLISLIVGVFSITTEELDRLKDEDGIIAVTDANYAQISKGLEDYYNVLFITMRSTNDEGVALCKICLDFEDNYRNVVRLFQSQFPDKKVYFFSSDVQETRQIVRDMDLKNVPHAVVYPPKKDGEVYSWAKTPFYKYELVDKEVSNPLHFGSFLGKIMEVEITIPQEFDVQEFLTYFVICTAIFVVLKRVVLPIVGNKGLLFSIVLAFGILLPSIAGFKFTQINGIPFIARDGKGNIMFFSGGTGWQFGIEVVTVSAMYVAMSIVVTLLVYWKKLCKGNDNANVLGSLFCACLMFFLVHTTLAAIRLNSPSIHLNSSAYMSLLNY</sequence>
<keyword evidence="6" id="KW-0732">Signal</keyword>
<dbReference type="CGD" id="CAL0137533">
    <property type="gene designation" value="CAGL0G07040g"/>
</dbReference>
<organism evidence="8 9">
    <name type="scientific">Candida glabrata (strain ATCC 2001 / BCRC 20586 / JCM 3761 / NBRC 0622 / NRRL Y-65 / CBS 138)</name>
    <name type="common">Yeast</name>
    <name type="synonym">Nakaseomyces glabratus</name>
    <dbReference type="NCBI Taxonomy" id="284593"/>
    <lineage>
        <taxon>Eukaryota</taxon>
        <taxon>Fungi</taxon>
        <taxon>Dikarya</taxon>
        <taxon>Ascomycota</taxon>
        <taxon>Saccharomycotina</taxon>
        <taxon>Saccharomycetes</taxon>
        <taxon>Saccharomycetales</taxon>
        <taxon>Saccharomycetaceae</taxon>
        <taxon>Nakaseomyces</taxon>
    </lineage>
</organism>
<dbReference type="Pfam" id="PF04756">
    <property type="entry name" value="OST3_OST6"/>
    <property type="match status" value="1"/>
</dbReference>
<evidence type="ECO:0000313" key="9">
    <source>
        <dbReference type="Proteomes" id="UP000002428"/>
    </source>
</evidence>